<reference evidence="8" key="1">
    <citation type="submission" date="2012-11" db="EMBL/GenBank/DDBJ databases">
        <authorList>
            <person name="Lucero-Rivera Y.E."/>
            <person name="Tovar-Ramirez D."/>
        </authorList>
    </citation>
    <scope>NUCLEOTIDE SEQUENCE [LARGE SCALE GENOMIC DNA]</scope>
    <source>
        <strain evidence="8">Araruama</strain>
    </source>
</reference>
<dbReference type="NCBIfam" id="TIGR00460">
    <property type="entry name" value="fmt"/>
    <property type="match status" value="1"/>
</dbReference>
<protein>
    <recommendedName>
        <fullName evidence="2">methionyl-tRNA formyltransferase</fullName>
        <ecNumber evidence="2">2.1.2.9</ecNumber>
    </recommendedName>
</protein>
<sequence length="259" mass="28471">MGLDIIQPQSINSKEYISILKSLDPDYLVVVAFGQLLKKAVLDIPSKSVLNVHPSLLPQYRGPAPIQWSIIHGCSKTGISIMQLDEGLDTGDILQIETVSIDPKETAGMLHDRLAKSGASLLVDTIDKLSEQRIQSRPQDHSFATYARLLTKKDGLIQWQQPTQSIINFIRGMTPWPGAYTYLNNKRLKIFMAEKADATQIFPPGTVLEAFPDELWIATGDGALSILNIQSASGKQMSVADYLRGNTIVAGTQAQNKPE</sequence>
<feature type="domain" description="Formyl transferase N-terminal" evidence="5">
    <location>
        <begin position="7"/>
        <end position="126"/>
    </location>
</feature>
<dbReference type="Gene3D" id="3.40.50.12230">
    <property type="match status" value="1"/>
</dbReference>
<dbReference type="InterPro" id="IPR005793">
    <property type="entry name" value="Formyl_trans_C"/>
</dbReference>
<evidence type="ECO:0000313" key="8">
    <source>
        <dbReference type="Proteomes" id="UP000189670"/>
    </source>
</evidence>
<comment type="similarity">
    <text evidence="1">Belongs to the Fmt family.</text>
</comment>
<evidence type="ECO:0000256" key="4">
    <source>
        <dbReference type="ARBA" id="ARBA00022917"/>
    </source>
</evidence>
<dbReference type="AlphaFoldDB" id="A0A1V1PBU9"/>
<proteinExistence type="inferred from homology"/>
<keyword evidence="4" id="KW-0648">Protein biosynthesis</keyword>
<dbReference type="InterPro" id="IPR011034">
    <property type="entry name" value="Formyl_transferase-like_C_sf"/>
</dbReference>
<dbReference type="SUPFAM" id="SSF50486">
    <property type="entry name" value="FMT C-terminal domain-like"/>
    <property type="match status" value="1"/>
</dbReference>
<dbReference type="EC" id="2.1.2.9" evidence="2"/>
<name>A0A1V1PBU9_9BACT</name>
<dbReference type="Pfam" id="PF02911">
    <property type="entry name" value="Formyl_trans_C"/>
    <property type="match status" value="1"/>
</dbReference>
<dbReference type="InterPro" id="IPR002376">
    <property type="entry name" value="Formyl_transf_N"/>
</dbReference>
<dbReference type="GO" id="GO:0004479">
    <property type="term" value="F:methionyl-tRNA formyltransferase activity"/>
    <property type="evidence" value="ECO:0007669"/>
    <property type="project" value="UniProtKB-EC"/>
</dbReference>
<dbReference type="InterPro" id="IPR044135">
    <property type="entry name" value="Met-tRNA-FMT_C"/>
</dbReference>
<dbReference type="SUPFAM" id="SSF53328">
    <property type="entry name" value="Formyltransferase"/>
    <property type="match status" value="1"/>
</dbReference>
<comment type="caution">
    <text evidence="7">The sequence shown here is derived from an EMBL/GenBank/DDBJ whole genome shotgun (WGS) entry which is preliminary data.</text>
</comment>
<dbReference type="Pfam" id="PF00551">
    <property type="entry name" value="Formyl_trans_N"/>
    <property type="match status" value="1"/>
</dbReference>
<feature type="domain" description="Formyl transferase C-terminal" evidence="6">
    <location>
        <begin position="150"/>
        <end position="246"/>
    </location>
</feature>
<accession>A0A1V1PBU9</accession>
<gene>
    <name evidence="7" type="ORF">OMM_01872</name>
</gene>
<evidence type="ECO:0000256" key="2">
    <source>
        <dbReference type="ARBA" id="ARBA00012261"/>
    </source>
</evidence>
<dbReference type="PANTHER" id="PTHR11138:SF5">
    <property type="entry name" value="METHIONYL-TRNA FORMYLTRANSFERASE, MITOCHONDRIAL"/>
    <property type="match status" value="1"/>
</dbReference>
<evidence type="ECO:0000313" key="7">
    <source>
        <dbReference type="EMBL" id="ETR72244.1"/>
    </source>
</evidence>
<dbReference type="EMBL" id="ATBP01000168">
    <property type="protein sequence ID" value="ETR72244.1"/>
    <property type="molecule type" value="Genomic_DNA"/>
</dbReference>
<dbReference type="PANTHER" id="PTHR11138">
    <property type="entry name" value="METHIONYL-TRNA FORMYLTRANSFERASE"/>
    <property type="match status" value="1"/>
</dbReference>
<dbReference type="GO" id="GO:0005829">
    <property type="term" value="C:cytosol"/>
    <property type="evidence" value="ECO:0007669"/>
    <property type="project" value="TreeGrafter"/>
</dbReference>
<dbReference type="Proteomes" id="UP000189670">
    <property type="component" value="Unassembled WGS sequence"/>
</dbReference>
<keyword evidence="3 7" id="KW-0808">Transferase</keyword>
<organism evidence="7 8">
    <name type="scientific">Candidatus Magnetoglobus multicellularis str. Araruama</name>
    <dbReference type="NCBI Taxonomy" id="890399"/>
    <lineage>
        <taxon>Bacteria</taxon>
        <taxon>Pseudomonadati</taxon>
        <taxon>Thermodesulfobacteriota</taxon>
        <taxon>Desulfobacteria</taxon>
        <taxon>Desulfobacterales</taxon>
        <taxon>Desulfobacteraceae</taxon>
        <taxon>Candidatus Magnetoglobus</taxon>
    </lineage>
</organism>
<evidence type="ECO:0000259" key="6">
    <source>
        <dbReference type="Pfam" id="PF02911"/>
    </source>
</evidence>
<dbReference type="CDD" id="cd08704">
    <property type="entry name" value="Met_tRNA_FMT_C"/>
    <property type="match status" value="1"/>
</dbReference>
<dbReference type="InterPro" id="IPR005794">
    <property type="entry name" value="Fmt"/>
</dbReference>
<evidence type="ECO:0000259" key="5">
    <source>
        <dbReference type="Pfam" id="PF00551"/>
    </source>
</evidence>
<dbReference type="InterPro" id="IPR036477">
    <property type="entry name" value="Formyl_transf_N_sf"/>
</dbReference>
<dbReference type="InterPro" id="IPR041711">
    <property type="entry name" value="Met-tRNA-FMT_N"/>
</dbReference>
<dbReference type="CDD" id="cd08646">
    <property type="entry name" value="FMT_core_Met-tRNA-FMT_N"/>
    <property type="match status" value="1"/>
</dbReference>
<evidence type="ECO:0000256" key="1">
    <source>
        <dbReference type="ARBA" id="ARBA00010699"/>
    </source>
</evidence>
<evidence type="ECO:0000256" key="3">
    <source>
        <dbReference type="ARBA" id="ARBA00022679"/>
    </source>
</evidence>